<evidence type="ECO:0000313" key="1">
    <source>
        <dbReference type="EMBL" id="SVA58437.1"/>
    </source>
</evidence>
<proteinExistence type="predicted"/>
<sequence length="135" mass="14906">DGLLTGKAGLLLGLGGGDLDPTSTIDVPLVYPRLAVYYNGWGLRLGADYMAPIKGRWSGFVDGDVFLYPGSASALFFETKVLLIWTKSSRLRFMVGYKITYGEYPFGTHWQILPPKIPTLPLPGGWPLLDIQITW</sequence>
<reference evidence="1" key="1">
    <citation type="submission" date="2018-05" db="EMBL/GenBank/DDBJ databases">
        <authorList>
            <person name="Lanie J.A."/>
            <person name="Ng W.-L."/>
            <person name="Kazmierczak K.M."/>
            <person name="Andrzejewski T.M."/>
            <person name="Davidsen T.M."/>
            <person name="Wayne K.J."/>
            <person name="Tettelin H."/>
            <person name="Glass J.I."/>
            <person name="Rusch D."/>
            <person name="Podicherti R."/>
            <person name="Tsui H.-C.T."/>
            <person name="Winkler M.E."/>
        </authorList>
    </citation>
    <scope>NUCLEOTIDE SEQUENCE</scope>
</reference>
<accession>A0A381X2P1</accession>
<feature type="non-terminal residue" evidence="1">
    <location>
        <position position="1"/>
    </location>
</feature>
<dbReference type="EMBL" id="UINC01013543">
    <property type="protein sequence ID" value="SVA58437.1"/>
    <property type="molecule type" value="Genomic_DNA"/>
</dbReference>
<organism evidence="1">
    <name type="scientific">marine metagenome</name>
    <dbReference type="NCBI Taxonomy" id="408172"/>
    <lineage>
        <taxon>unclassified sequences</taxon>
        <taxon>metagenomes</taxon>
        <taxon>ecological metagenomes</taxon>
    </lineage>
</organism>
<name>A0A381X2P1_9ZZZZ</name>
<gene>
    <name evidence="1" type="ORF">METZ01_LOCUS111291</name>
</gene>
<dbReference type="AlphaFoldDB" id="A0A381X2P1"/>
<protein>
    <submittedName>
        <fullName evidence="1">Uncharacterized protein</fullName>
    </submittedName>
</protein>